<protein>
    <submittedName>
        <fullName evidence="1">Uncharacterized protein</fullName>
    </submittedName>
</protein>
<evidence type="ECO:0000313" key="1">
    <source>
        <dbReference type="EMBL" id="KAI3716603.1"/>
    </source>
</evidence>
<proteinExistence type="predicted"/>
<keyword evidence="2" id="KW-1185">Reference proteome</keyword>
<comment type="caution">
    <text evidence="1">The sequence shown here is derived from an EMBL/GenBank/DDBJ whole genome shotgun (WGS) entry which is preliminary data.</text>
</comment>
<reference evidence="2" key="1">
    <citation type="journal article" date="2022" name="Mol. Ecol. Resour.">
        <title>The genomes of chicory, endive, great burdock and yacon provide insights into Asteraceae palaeo-polyploidization history and plant inulin production.</title>
        <authorList>
            <person name="Fan W."/>
            <person name="Wang S."/>
            <person name="Wang H."/>
            <person name="Wang A."/>
            <person name="Jiang F."/>
            <person name="Liu H."/>
            <person name="Zhao H."/>
            <person name="Xu D."/>
            <person name="Zhang Y."/>
        </authorList>
    </citation>
    <scope>NUCLEOTIDE SEQUENCE [LARGE SCALE GENOMIC DNA]</scope>
    <source>
        <strain evidence="2">cv. Yunnan</strain>
    </source>
</reference>
<evidence type="ECO:0000313" key="2">
    <source>
        <dbReference type="Proteomes" id="UP001056120"/>
    </source>
</evidence>
<name>A0ACB9B3S4_9ASTR</name>
<reference evidence="1 2" key="2">
    <citation type="journal article" date="2022" name="Mol. Ecol. Resour.">
        <title>The genomes of chicory, endive, great burdock and yacon provide insights into Asteraceae paleo-polyploidization history and plant inulin production.</title>
        <authorList>
            <person name="Fan W."/>
            <person name="Wang S."/>
            <person name="Wang H."/>
            <person name="Wang A."/>
            <person name="Jiang F."/>
            <person name="Liu H."/>
            <person name="Zhao H."/>
            <person name="Xu D."/>
            <person name="Zhang Y."/>
        </authorList>
    </citation>
    <scope>NUCLEOTIDE SEQUENCE [LARGE SCALE GENOMIC DNA]</scope>
    <source>
        <strain evidence="2">cv. Yunnan</strain>
        <tissue evidence="1">Leaves</tissue>
    </source>
</reference>
<accession>A0ACB9B3S4</accession>
<dbReference type="EMBL" id="CM042040">
    <property type="protein sequence ID" value="KAI3716603.1"/>
    <property type="molecule type" value="Genomic_DNA"/>
</dbReference>
<dbReference type="Proteomes" id="UP001056120">
    <property type="component" value="Linkage Group LG23"/>
</dbReference>
<gene>
    <name evidence="1" type="ORF">L1987_67590</name>
</gene>
<sequence>METQNNNHHRLLPSVSTTTMKKNHNSLSNNTCSKNHSDVGNRLVIPKQHAEKYFPMADQQRALVLSFKDESGKLWRFRYSYWNSSQSYVLTKGWSRYVKEKRLGAGDVVLFQRHMLDYDRIFIGWCLVEMGCRPPRLLSVVTVVVVLLVIF</sequence>
<organism evidence="1 2">
    <name type="scientific">Smallanthus sonchifolius</name>
    <dbReference type="NCBI Taxonomy" id="185202"/>
    <lineage>
        <taxon>Eukaryota</taxon>
        <taxon>Viridiplantae</taxon>
        <taxon>Streptophyta</taxon>
        <taxon>Embryophyta</taxon>
        <taxon>Tracheophyta</taxon>
        <taxon>Spermatophyta</taxon>
        <taxon>Magnoliopsida</taxon>
        <taxon>eudicotyledons</taxon>
        <taxon>Gunneridae</taxon>
        <taxon>Pentapetalae</taxon>
        <taxon>asterids</taxon>
        <taxon>campanulids</taxon>
        <taxon>Asterales</taxon>
        <taxon>Asteraceae</taxon>
        <taxon>Asteroideae</taxon>
        <taxon>Heliantheae alliance</taxon>
        <taxon>Millerieae</taxon>
        <taxon>Smallanthus</taxon>
    </lineage>
</organism>